<evidence type="ECO:0000313" key="2">
    <source>
        <dbReference type="Proteomes" id="UP000669179"/>
    </source>
</evidence>
<comment type="caution">
    <text evidence="1">The sequence shown here is derived from an EMBL/GenBank/DDBJ whole genome shotgun (WGS) entry which is preliminary data.</text>
</comment>
<dbReference type="AlphaFoldDB" id="A0A939PS01"/>
<evidence type="ECO:0000313" key="1">
    <source>
        <dbReference type="EMBL" id="MBO2455159.1"/>
    </source>
</evidence>
<dbReference type="Proteomes" id="UP000669179">
    <property type="component" value="Unassembled WGS sequence"/>
</dbReference>
<dbReference type="EMBL" id="JAGEOJ010000033">
    <property type="protein sequence ID" value="MBO2455159.1"/>
    <property type="molecule type" value="Genomic_DNA"/>
</dbReference>
<protein>
    <recommendedName>
        <fullName evidence="3">ImmA/IrrE family metallo-endopeptidase</fullName>
    </recommendedName>
</protein>
<name>A0A939PS01_9ACTN</name>
<proteinExistence type="predicted"/>
<keyword evidence="2" id="KW-1185">Reference proteome</keyword>
<accession>A0A939PS01</accession>
<gene>
    <name evidence="1" type="ORF">J4573_49295</name>
</gene>
<evidence type="ECO:0008006" key="3">
    <source>
        <dbReference type="Google" id="ProtNLM"/>
    </source>
</evidence>
<reference evidence="1" key="1">
    <citation type="submission" date="2021-03" db="EMBL/GenBank/DDBJ databases">
        <authorList>
            <person name="Kanchanasin P."/>
            <person name="Saeng-In P."/>
            <person name="Phongsopitanun W."/>
            <person name="Yuki M."/>
            <person name="Kudo T."/>
            <person name="Ohkuma M."/>
            <person name="Tanasupawat S."/>
        </authorList>
    </citation>
    <scope>NUCLEOTIDE SEQUENCE</scope>
    <source>
        <strain evidence="1">GKU 128</strain>
    </source>
</reference>
<dbReference type="RefSeq" id="WP_208263388.1">
    <property type="nucleotide sequence ID" value="NZ_JAGEOJ010000033.1"/>
</dbReference>
<sequence>MLALSDAAAMTAEPGNHQQRATTHNALNPVSRFVSNSVDIPPARLHPGPLIDYCFAPRGGCMGSRKMSIEKVIAEMEADGIFPDPFDADIFINRLGRRRDRAISLQEVHGRQKVPCGLWISARSCDYIFHARTSSARHRANIILHEVGHMLLDHRGRSGLGPDAGAILQALVPHLDPRMIEMVLGRSAYSAAEERDAEVFATLTLAGRPLSRHQTRDRDIPPETVAVIRRVEDAWGRA</sequence>
<organism evidence="1 2">
    <name type="scientific">Actinomadura barringtoniae</name>
    <dbReference type="NCBI Taxonomy" id="1427535"/>
    <lineage>
        <taxon>Bacteria</taxon>
        <taxon>Bacillati</taxon>
        <taxon>Actinomycetota</taxon>
        <taxon>Actinomycetes</taxon>
        <taxon>Streptosporangiales</taxon>
        <taxon>Thermomonosporaceae</taxon>
        <taxon>Actinomadura</taxon>
    </lineage>
</organism>